<evidence type="ECO:0008006" key="3">
    <source>
        <dbReference type="Google" id="ProtNLM"/>
    </source>
</evidence>
<sequence>MFCMISSIVHDIIEAAREFESVTYCFVRCEANNAAHILAREGRSLFSPRYWIEEALLASWDHFILDISYLHFDALQVL</sequence>
<evidence type="ECO:0000313" key="1">
    <source>
        <dbReference type="EMBL" id="KAK9027681.1"/>
    </source>
</evidence>
<evidence type="ECO:0000313" key="2">
    <source>
        <dbReference type="Proteomes" id="UP001396334"/>
    </source>
</evidence>
<name>A0ABR2SRP1_9ROSI</name>
<comment type="caution">
    <text evidence="1">The sequence shown here is derived from an EMBL/GenBank/DDBJ whole genome shotgun (WGS) entry which is preliminary data.</text>
</comment>
<proteinExistence type="predicted"/>
<dbReference type="Proteomes" id="UP001396334">
    <property type="component" value="Unassembled WGS sequence"/>
</dbReference>
<protein>
    <recommendedName>
        <fullName evidence="3">RNase H type-1 domain-containing protein</fullName>
    </recommendedName>
</protein>
<dbReference type="EMBL" id="JBBPBN010000012">
    <property type="protein sequence ID" value="KAK9027681.1"/>
    <property type="molecule type" value="Genomic_DNA"/>
</dbReference>
<reference evidence="1 2" key="1">
    <citation type="journal article" date="2024" name="G3 (Bethesda)">
        <title>Genome assembly of Hibiscus sabdariffa L. provides insights into metabolisms of medicinal natural products.</title>
        <authorList>
            <person name="Kim T."/>
        </authorList>
    </citation>
    <scope>NUCLEOTIDE SEQUENCE [LARGE SCALE GENOMIC DNA]</scope>
    <source>
        <strain evidence="1">TK-2024</strain>
        <tissue evidence="1">Old leaves</tissue>
    </source>
</reference>
<organism evidence="1 2">
    <name type="scientific">Hibiscus sabdariffa</name>
    <name type="common">roselle</name>
    <dbReference type="NCBI Taxonomy" id="183260"/>
    <lineage>
        <taxon>Eukaryota</taxon>
        <taxon>Viridiplantae</taxon>
        <taxon>Streptophyta</taxon>
        <taxon>Embryophyta</taxon>
        <taxon>Tracheophyta</taxon>
        <taxon>Spermatophyta</taxon>
        <taxon>Magnoliopsida</taxon>
        <taxon>eudicotyledons</taxon>
        <taxon>Gunneridae</taxon>
        <taxon>Pentapetalae</taxon>
        <taxon>rosids</taxon>
        <taxon>malvids</taxon>
        <taxon>Malvales</taxon>
        <taxon>Malvaceae</taxon>
        <taxon>Malvoideae</taxon>
        <taxon>Hibiscus</taxon>
    </lineage>
</organism>
<keyword evidence="2" id="KW-1185">Reference proteome</keyword>
<gene>
    <name evidence="1" type="ORF">V6N11_067504</name>
</gene>
<accession>A0ABR2SRP1</accession>